<dbReference type="InterPro" id="IPR023214">
    <property type="entry name" value="HAD_sf"/>
</dbReference>
<evidence type="ECO:0000256" key="1">
    <source>
        <dbReference type="ARBA" id="ARBA00022801"/>
    </source>
</evidence>
<dbReference type="HAMAP" id="MF_02240">
    <property type="entry name" value="PSP"/>
    <property type="match status" value="1"/>
</dbReference>
<dbReference type="EC" id="3.1.3.3" evidence="3"/>
<dbReference type="InterPro" id="IPR006439">
    <property type="entry name" value="HAD-SF_hydro_IA"/>
</dbReference>
<keyword evidence="1 3" id="KW-0378">Hydrolase</keyword>
<organism evidence="4 5">
    <name type="scientific">Ktedonobacter robiniae</name>
    <dbReference type="NCBI Taxonomy" id="2778365"/>
    <lineage>
        <taxon>Bacteria</taxon>
        <taxon>Bacillati</taxon>
        <taxon>Chloroflexota</taxon>
        <taxon>Ktedonobacteria</taxon>
        <taxon>Ktedonobacterales</taxon>
        <taxon>Ktedonobacteraceae</taxon>
        <taxon>Ktedonobacter</taxon>
    </lineage>
</organism>
<dbReference type="Pfam" id="PF00702">
    <property type="entry name" value="Hydrolase"/>
    <property type="match status" value="1"/>
</dbReference>
<reference evidence="4 5" key="1">
    <citation type="journal article" date="2021" name="Int. J. Syst. Evol. Microbiol.">
        <title>Reticulibacter mediterranei gen. nov., sp. nov., within the new family Reticulibacteraceae fam. nov., and Ktedonospora formicarum gen. nov., sp. nov., Ktedonobacter robiniae sp. nov., Dictyobacter formicarum sp. nov. and Dictyobacter arantiisoli sp. nov., belonging to the class Ktedonobacteria.</title>
        <authorList>
            <person name="Yabe S."/>
            <person name="Zheng Y."/>
            <person name="Wang C.M."/>
            <person name="Sakai Y."/>
            <person name="Abe K."/>
            <person name="Yokota A."/>
            <person name="Donadio S."/>
            <person name="Cavaletti L."/>
            <person name="Monciardini P."/>
        </authorList>
    </citation>
    <scope>NUCLEOTIDE SEQUENCE [LARGE SCALE GENOMIC DNA]</scope>
    <source>
        <strain evidence="4 5">SOSP1-30</strain>
    </source>
</reference>
<dbReference type="InterPro" id="IPR036412">
    <property type="entry name" value="HAD-like_sf"/>
</dbReference>
<dbReference type="RefSeq" id="WP_201372166.1">
    <property type="nucleotide sequence ID" value="NZ_BNJG01000001.1"/>
</dbReference>
<protein>
    <recommendedName>
        <fullName evidence="3">Phosphoserine phosphatase</fullName>
        <shortName evidence="3">PSP</shortName>
        <ecNumber evidence="3">3.1.3.3</ecNumber>
    </recommendedName>
</protein>
<gene>
    <name evidence="4" type="ORF">KSB_40670</name>
</gene>
<dbReference type="EMBL" id="BNJG01000001">
    <property type="protein sequence ID" value="GHO55592.1"/>
    <property type="molecule type" value="Genomic_DNA"/>
</dbReference>
<dbReference type="Gene3D" id="1.20.120.710">
    <property type="entry name" value="Haloacid dehalogenase hydrolase-like domain"/>
    <property type="match status" value="1"/>
</dbReference>
<evidence type="ECO:0000256" key="3">
    <source>
        <dbReference type="HAMAP-Rule" id="MF_02240"/>
    </source>
</evidence>
<dbReference type="Proteomes" id="UP000654345">
    <property type="component" value="Unassembled WGS sequence"/>
</dbReference>
<comment type="cofactor">
    <cofactor evidence="3">
        <name>Mg(2+)</name>
        <dbReference type="ChEBI" id="CHEBI:18420"/>
    </cofactor>
    <cofactor evidence="3">
        <name>Co(2+)</name>
        <dbReference type="ChEBI" id="CHEBI:48828"/>
    </cofactor>
</comment>
<dbReference type="SFLD" id="SFLDS00003">
    <property type="entry name" value="Haloacid_Dehalogenase"/>
    <property type="match status" value="1"/>
</dbReference>
<keyword evidence="3" id="KW-0718">Serine biosynthesis</keyword>
<comment type="catalytic activity">
    <reaction evidence="3">
        <text>O-phospho-D-serine + H2O = D-serine + phosphate</text>
        <dbReference type="Rhea" id="RHEA:24873"/>
        <dbReference type="ChEBI" id="CHEBI:15377"/>
        <dbReference type="ChEBI" id="CHEBI:35247"/>
        <dbReference type="ChEBI" id="CHEBI:43474"/>
        <dbReference type="ChEBI" id="CHEBI:58680"/>
        <dbReference type="EC" id="3.1.3.3"/>
    </reaction>
</comment>
<keyword evidence="5" id="KW-1185">Reference proteome</keyword>
<dbReference type="SUPFAM" id="SSF56784">
    <property type="entry name" value="HAD-like"/>
    <property type="match status" value="1"/>
</dbReference>
<comment type="pathway">
    <text evidence="3">Amino-acid biosynthesis; L-serine biosynthesis; L-serine from 3-phospho-D-glycerate: step 3/3.</text>
</comment>
<dbReference type="Gene3D" id="3.40.50.1000">
    <property type="entry name" value="HAD superfamily/HAD-like"/>
    <property type="match status" value="1"/>
</dbReference>
<evidence type="ECO:0000313" key="4">
    <source>
        <dbReference type="EMBL" id="GHO55592.1"/>
    </source>
</evidence>
<dbReference type="PANTHER" id="PTHR46470">
    <property type="entry name" value="N-ACYLNEURAMINATE-9-PHOSPHATASE"/>
    <property type="match status" value="1"/>
</dbReference>
<evidence type="ECO:0000256" key="2">
    <source>
        <dbReference type="ARBA" id="ARBA00022842"/>
    </source>
</evidence>
<dbReference type="InterPro" id="IPR044266">
    <property type="entry name" value="PSP_YsaA"/>
</dbReference>
<comment type="caution">
    <text evidence="4">The sequence shown here is derived from an EMBL/GenBank/DDBJ whole genome shotgun (WGS) entry which is preliminary data.</text>
</comment>
<dbReference type="NCBIfam" id="TIGR01549">
    <property type="entry name" value="HAD-SF-IA-v1"/>
    <property type="match status" value="1"/>
</dbReference>
<name>A0ABQ3USL5_9CHLR</name>
<comment type="function">
    <text evidence="3">Catalyzes the last step of the phosphorylated serine biosynthetic pathway, i.e. dephosphorylation of O-phospho-L-serine to form L-serine.</text>
</comment>
<dbReference type="PANTHER" id="PTHR46470:SF3">
    <property type="entry name" value="N-ACYLNEURAMINATE-9-PHOSPHATASE"/>
    <property type="match status" value="1"/>
</dbReference>
<evidence type="ECO:0000313" key="5">
    <source>
        <dbReference type="Proteomes" id="UP000654345"/>
    </source>
</evidence>
<proteinExistence type="inferred from homology"/>
<dbReference type="InterPro" id="IPR051400">
    <property type="entry name" value="HAD-like_hydrolase"/>
</dbReference>
<dbReference type="SFLD" id="SFLDG01129">
    <property type="entry name" value="C1.5:_HAD__Beta-PGM__Phosphata"/>
    <property type="match status" value="1"/>
</dbReference>
<comment type="catalytic activity">
    <reaction evidence="3">
        <text>O-phospho-L-serine + H2O = L-serine + phosphate</text>
        <dbReference type="Rhea" id="RHEA:21208"/>
        <dbReference type="ChEBI" id="CHEBI:15377"/>
        <dbReference type="ChEBI" id="CHEBI:33384"/>
        <dbReference type="ChEBI" id="CHEBI:43474"/>
        <dbReference type="ChEBI" id="CHEBI:57524"/>
        <dbReference type="EC" id="3.1.3.3"/>
    </reaction>
</comment>
<accession>A0ABQ3USL5</accession>
<dbReference type="NCBIfam" id="TIGR01509">
    <property type="entry name" value="HAD-SF-IA-v3"/>
    <property type="match status" value="1"/>
</dbReference>
<keyword evidence="3" id="KW-0170">Cobalt</keyword>
<sequence>MSVQAIIFDLDETLIEDRQATQCALRKACLYAQARVQLDSARLRIDAYRHAKLLWAEAPTYAYCHAIGISASEGMWGRFEGETPDIQALFQWAPVFQQLLWKRALAEQDIINDELAEELAACFREERRSCYRVFSDVEAVLSTLKQRYALALLTNGAPDLQREKIRASGLEQYFDTIAVSGEVGIGKPEPEIFVHVLQELGVAPEQAVMVGDSLPRDIAGSYHSGMRGMWINRYDDVCQEEYRPMIASQISVLDELEAVL</sequence>
<comment type="similarity">
    <text evidence="3">Belongs to the HAD-like hydrolase superfamily.</text>
</comment>
<dbReference type="GO" id="GO:0016787">
    <property type="term" value="F:hydrolase activity"/>
    <property type="evidence" value="ECO:0007669"/>
    <property type="project" value="UniProtKB-KW"/>
</dbReference>
<keyword evidence="3" id="KW-0028">Amino-acid biosynthesis</keyword>
<keyword evidence="2 3" id="KW-0460">Magnesium</keyword>